<dbReference type="Gene3D" id="2.60.120.620">
    <property type="entry name" value="q2cbj1_9rhob like domain"/>
    <property type="match status" value="1"/>
</dbReference>
<dbReference type="EMBL" id="JARUHG010000008">
    <property type="protein sequence ID" value="MDR0184834.1"/>
    <property type="molecule type" value="Genomic_DNA"/>
</dbReference>
<reference evidence="4 5" key="1">
    <citation type="submission" date="2023-04" db="EMBL/GenBank/DDBJ databases">
        <title>Lysobacter sp. strain UC isolated from soil sample.</title>
        <authorList>
            <person name="Choksket S."/>
            <person name="Harshvardhan F."/>
            <person name="Rana R."/>
            <person name="Patil P.B."/>
            <person name="Korpole S."/>
        </authorList>
    </citation>
    <scope>NUCLEOTIDE SEQUENCE [LARGE SCALE GENOMIC DNA]</scope>
    <source>
        <strain evidence="4 5">UC</strain>
    </source>
</reference>
<dbReference type="InterPro" id="IPR019734">
    <property type="entry name" value="TPR_rpt"/>
</dbReference>
<comment type="caution">
    <text evidence="4">The sequence shown here is derived from an EMBL/GenBank/DDBJ whole genome shotgun (WGS) entry which is preliminary data.</text>
</comment>
<dbReference type="InterPro" id="IPR012668">
    <property type="entry name" value="CHP02466"/>
</dbReference>
<keyword evidence="1" id="KW-0677">Repeat</keyword>
<protein>
    <submittedName>
        <fullName evidence="4">2OG-Fe(II) oxygenase</fullName>
    </submittedName>
</protein>
<dbReference type="InterPro" id="IPR052346">
    <property type="entry name" value="O-mannosyl-transferase_TMTC"/>
</dbReference>
<keyword evidence="2 3" id="KW-0802">TPR repeat</keyword>
<evidence type="ECO:0000313" key="4">
    <source>
        <dbReference type="EMBL" id="MDR0184834.1"/>
    </source>
</evidence>
<gene>
    <name evidence="4" type="ORF">P8609_17905</name>
</gene>
<dbReference type="RefSeq" id="WP_309263949.1">
    <property type="nucleotide sequence ID" value="NZ_JARUHG010000008.1"/>
</dbReference>
<feature type="repeat" description="TPR" evidence="3">
    <location>
        <begin position="40"/>
        <end position="73"/>
    </location>
</feature>
<evidence type="ECO:0000256" key="3">
    <source>
        <dbReference type="PROSITE-ProRule" id="PRU00339"/>
    </source>
</evidence>
<proteinExistence type="predicted"/>
<dbReference type="Gene3D" id="1.25.40.10">
    <property type="entry name" value="Tetratricopeptide repeat domain"/>
    <property type="match status" value="3"/>
</dbReference>
<sequence length="550" mass="59774">MSGADVVPLLRRAWSALQQGQPAPARADCEAALQRAPDSFDAWRMYAMALQALGDAVAAREALQRALSLRPDDGATALDLGTLQLQAGEVDAALVSLSLAMRRLPQEPRAAFRYGTAAFHAGDFEQAAFGFEVATQLKPDWTQAWNNLAAAQGKRQQYVAAIAAARNALQLQGDASAHQALAALQSNLFDQASLREGLQHALRALQLDPSLAPAHRDAAILSRKLGDAASAEAHARRALELAPRDVESIDILGEQLQLNRKTREAVEVYAQALGAGVESPTLHRQHGIALLHDGQSDAARNALRDALRRAPDDQRTIAHLGVAVAQQDAGRAAQWLGLHRHVHAVELPTPHGFADAEAFHRALADDIRRHSQQRWEPAGLAARNAYLSGDLLADRTPAIVGFEQRLRDAIDAFLGRCREARAGERPPGDDALAGDVFLRNAPERYRMHVWATQAAERGFIDTHIHEDSWLSGAYYVELPPAIRDDDATHAGWIEFGRPFASLPQPPDAALRRLCPKVGTLLLFPSYLFHRTLPYTGAGERISISFDLAAA</sequence>
<dbReference type="Proteomes" id="UP001233535">
    <property type="component" value="Unassembled WGS sequence"/>
</dbReference>
<accession>A0ABU1CIQ6</accession>
<keyword evidence="5" id="KW-1185">Reference proteome</keyword>
<organism evidence="4 5">
    <name type="scientific">Lysobacter arvi</name>
    <dbReference type="NCBI Taxonomy" id="3038776"/>
    <lineage>
        <taxon>Bacteria</taxon>
        <taxon>Pseudomonadati</taxon>
        <taxon>Pseudomonadota</taxon>
        <taxon>Gammaproteobacteria</taxon>
        <taxon>Lysobacterales</taxon>
        <taxon>Lysobacteraceae</taxon>
        <taxon>Lysobacter</taxon>
    </lineage>
</organism>
<evidence type="ECO:0000256" key="2">
    <source>
        <dbReference type="ARBA" id="ARBA00022803"/>
    </source>
</evidence>
<dbReference type="PANTHER" id="PTHR44227">
    <property type="match status" value="1"/>
</dbReference>
<dbReference type="InterPro" id="IPR011990">
    <property type="entry name" value="TPR-like_helical_dom_sf"/>
</dbReference>
<feature type="repeat" description="TPR" evidence="3">
    <location>
        <begin position="108"/>
        <end position="141"/>
    </location>
</feature>
<dbReference type="Pfam" id="PF13759">
    <property type="entry name" value="2OG-FeII_Oxy_5"/>
    <property type="match status" value="1"/>
</dbReference>
<dbReference type="Pfam" id="PF14559">
    <property type="entry name" value="TPR_19"/>
    <property type="match status" value="1"/>
</dbReference>
<dbReference type="SMART" id="SM00028">
    <property type="entry name" value="TPR"/>
    <property type="match status" value="7"/>
</dbReference>
<evidence type="ECO:0000256" key="1">
    <source>
        <dbReference type="ARBA" id="ARBA00022737"/>
    </source>
</evidence>
<dbReference type="PANTHER" id="PTHR44227:SF3">
    <property type="entry name" value="PROTEIN O-MANNOSYL-TRANSFERASE TMTC4"/>
    <property type="match status" value="1"/>
</dbReference>
<dbReference type="SUPFAM" id="SSF48452">
    <property type="entry name" value="TPR-like"/>
    <property type="match status" value="2"/>
</dbReference>
<name>A0ABU1CIQ6_9GAMM</name>
<dbReference type="Pfam" id="PF13432">
    <property type="entry name" value="TPR_16"/>
    <property type="match status" value="2"/>
</dbReference>
<evidence type="ECO:0000313" key="5">
    <source>
        <dbReference type="Proteomes" id="UP001233535"/>
    </source>
</evidence>
<dbReference type="PROSITE" id="PS50005">
    <property type="entry name" value="TPR"/>
    <property type="match status" value="2"/>
</dbReference>